<proteinExistence type="predicted"/>
<gene>
    <name evidence="1" type="ORF">ALO64_01109</name>
</gene>
<dbReference type="EMBL" id="LJQT01000304">
    <property type="protein sequence ID" value="KPX86276.1"/>
    <property type="molecule type" value="Genomic_DNA"/>
</dbReference>
<evidence type="ECO:0000313" key="1">
    <source>
        <dbReference type="EMBL" id="KPX86276.1"/>
    </source>
</evidence>
<keyword evidence="2" id="KW-1185">Reference proteome</keyword>
<sequence>MDKERYMAFDTSMHIEGIPGESFDGVLKNWVELSDVDVK</sequence>
<name>A0A0P9ULQ2_9PSED</name>
<dbReference type="PATRIC" id="fig|86176.4.peg.1206"/>
<dbReference type="AlphaFoldDB" id="A0A0P9ULQ2"/>
<evidence type="ECO:0000313" key="2">
    <source>
        <dbReference type="Proteomes" id="UP000050455"/>
    </source>
</evidence>
<organism evidence="1 2">
    <name type="scientific">Pseudomonas meliae</name>
    <dbReference type="NCBI Taxonomy" id="86176"/>
    <lineage>
        <taxon>Bacteria</taxon>
        <taxon>Pseudomonadati</taxon>
        <taxon>Pseudomonadota</taxon>
        <taxon>Gammaproteobacteria</taxon>
        <taxon>Pseudomonadales</taxon>
        <taxon>Pseudomonadaceae</taxon>
        <taxon>Pseudomonas</taxon>
    </lineage>
</organism>
<accession>A0A0P9ULQ2</accession>
<reference evidence="1 2" key="1">
    <citation type="submission" date="2015-09" db="EMBL/GenBank/DDBJ databases">
        <title>Genome announcement of multiple Pseudomonas syringae strains.</title>
        <authorList>
            <person name="Thakur S."/>
            <person name="Wang P.W."/>
            <person name="Gong Y."/>
            <person name="Weir B.S."/>
            <person name="Guttman D.S."/>
        </authorList>
    </citation>
    <scope>NUCLEOTIDE SEQUENCE [LARGE SCALE GENOMIC DNA]</scope>
    <source>
        <strain evidence="1 2">ICMP6289</strain>
    </source>
</reference>
<dbReference type="Proteomes" id="UP000050455">
    <property type="component" value="Unassembled WGS sequence"/>
</dbReference>
<protein>
    <submittedName>
        <fullName evidence="1">Uncharacterized protein</fullName>
    </submittedName>
</protein>
<comment type="caution">
    <text evidence="1">The sequence shown here is derived from an EMBL/GenBank/DDBJ whole genome shotgun (WGS) entry which is preliminary data.</text>
</comment>